<dbReference type="GO" id="GO:0020037">
    <property type="term" value="F:heme binding"/>
    <property type="evidence" value="ECO:0007669"/>
    <property type="project" value="InterPro"/>
</dbReference>
<evidence type="ECO:0000256" key="4">
    <source>
        <dbReference type="ARBA" id="ARBA00022621"/>
    </source>
</evidence>
<dbReference type="InterPro" id="IPR050056">
    <property type="entry name" value="Hemoglobin_oxygen_transport"/>
</dbReference>
<sequence length="142" mass="15747">MALTADDKAHIQAIWPCVAAHPAELGGEALHRMFVCHPKTKTYFPGFDFHKDSAQIKAHGKKVVNALTEASHHLDNIPGALSKLSDLHAYDLRVDPGNFDHLRHHILVTMGCHFPDKLDCCTHQSMDKFLAAVGNALTSKYR</sequence>
<proteinExistence type="inferred from homology"/>
<evidence type="ECO:0000256" key="5">
    <source>
        <dbReference type="ARBA" id="ARBA00022723"/>
    </source>
</evidence>
<dbReference type="CDD" id="cd08927">
    <property type="entry name" value="Hb-alpha-like"/>
    <property type="match status" value="1"/>
</dbReference>
<comment type="caution">
    <text evidence="9">The sequence shown here is derived from an EMBL/GenBank/DDBJ whole genome shotgun (WGS) entry which is preliminary data.</text>
</comment>
<dbReference type="Pfam" id="PF00042">
    <property type="entry name" value="Globin"/>
    <property type="match status" value="1"/>
</dbReference>
<keyword evidence="10" id="KW-1185">Reference proteome</keyword>
<evidence type="ECO:0000256" key="6">
    <source>
        <dbReference type="ARBA" id="ARBA00023004"/>
    </source>
</evidence>
<dbReference type="AlphaFoldDB" id="A0A8J6K2Q7"/>
<keyword evidence="5" id="KW-0479">Metal-binding</keyword>
<dbReference type="GO" id="GO:0019825">
    <property type="term" value="F:oxygen binding"/>
    <property type="evidence" value="ECO:0007669"/>
    <property type="project" value="InterPro"/>
</dbReference>
<dbReference type="OrthoDB" id="8751793at2759"/>
<keyword evidence="2 7" id="KW-0813">Transport</keyword>
<dbReference type="GO" id="GO:0005833">
    <property type="term" value="C:hemoglobin complex"/>
    <property type="evidence" value="ECO:0007669"/>
    <property type="project" value="InterPro"/>
</dbReference>
<keyword evidence="6" id="KW-0408">Iron</keyword>
<dbReference type="FunFam" id="1.10.490.10:FF:000002">
    <property type="entry name" value="Hemoglobin subunit alpha"/>
    <property type="match status" value="1"/>
</dbReference>
<evidence type="ECO:0000313" key="10">
    <source>
        <dbReference type="Proteomes" id="UP000770717"/>
    </source>
</evidence>
<dbReference type="PANTHER" id="PTHR11442:SF48">
    <property type="entry name" value="HEMOGLOBIN SUBUNIT ALPHA"/>
    <property type="match status" value="1"/>
</dbReference>
<dbReference type="GO" id="GO:0031720">
    <property type="term" value="F:haptoglobin binding"/>
    <property type="evidence" value="ECO:0007669"/>
    <property type="project" value="TreeGrafter"/>
</dbReference>
<dbReference type="InterPro" id="IPR009050">
    <property type="entry name" value="Globin-like_sf"/>
</dbReference>
<gene>
    <name evidence="9" type="ORF">GDO78_002506</name>
</gene>
<keyword evidence="4 7" id="KW-0561">Oxygen transport</keyword>
<dbReference type="Gene3D" id="1.10.490.10">
    <property type="entry name" value="Globins"/>
    <property type="match status" value="1"/>
</dbReference>
<keyword evidence="3 7" id="KW-0349">Heme</keyword>
<dbReference type="GO" id="GO:0072562">
    <property type="term" value="C:blood microparticle"/>
    <property type="evidence" value="ECO:0007669"/>
    <property type="project" value="TreeGrafter"/>
</dbReference>
<evidence type="ECO:0000256" key="7">
    <source>
        <dbReference type="RuleBase" id="RU000356"/>
    </source>
</evidence>
<dbReference type="PRINTS" id="PR00612">
    <property type="entry name" value="ALPHAHAEM"/>
</dbReference>
<feature type="domain" description="Globin" evidence="8">
    <location>
        <begin position="2"/>
        <end position="142"/>
    </location>
</feature>
<dbReference type="GO" id="GO:0043177">
    <property type="term" value="F:organic acid binding"/>
    <property type="evidence" value="ECO:0007669"/>
    <property type="project" value="TreeGrafter"/>
</dbReference>
<comment type="similarity">
    <text evidence="1 7">Belongs to the globin family.</text>
</comment>
<dbReference type="GO" id="GO:0004601">
    <property type="term" value="F:peroxidase activity"/>
    <property type="evidence" value="ECO:0007669"/>
    <property type="project" value="TreeGrafter"/>
</dbReference>
<accession>A0A8J6K2Q7</accession>
<dbReference type="GO" id="GO:0005344">
    <property type="term" value="F:oxygen carrier activity"/>
    <property type="evidence" value="ECO:0007669"/>
    <property type="project" value="UniProtKB-KW"/>
</dbReference>
<dbReference type="PROSITE" id="PS01033">
    <property type="entry name" value="GLOBIN"/>
    <property type="match status" value="1"/>
</dbReference>
<evidence type="ECO:0000256" key="3">
    <source>
        <dbReference type="ARBA" id="ARBA00022617"/>
    </source>
</evidence>
<dbReference type="SUPFAM" id="SSF46458">
    <property type="entry name" value="Globin-like"/>
    <property type="match status" value="1"/>
</dbReference>
<dbReference type="PANTHER" id="PTHR11442">
    <property type="entry name" value="HEMOGLOBIN FAMILY MEMBER"/>
    <property type="match status" value="1"/>
</dbReference>
<evidence type="ECO:0000256" key="2">
    <source>
        <dbReference type="ARBA" id="ARBA00022448"/>
    </source>
</evidence>
<dbReference type="EMBL" id="WNTK01000010">
    <property type="protein sequence ID" value="KAG9477141.1"/>
    <property type="molecule type" value="Genomic_DNA"/>
</dbReference>
<dbReference type="InterPro" id="IPR012292">
    <property type="entry name" value="Globin/Proto"/>
</dbReference>
<dbReference type="Proteomes" id="UP000770717">
    <property type="component" value="Unassembled WGS sequence"/>
</dbReference>
<dbReference type="GO" id="GO:0031838">
    <property type="term" value="C:haptoglobin-hemoglobin complex"/>
    <property type="evidence" value="ECO:0007669"/>
    <property type="project" value="TreeGrafter"/>
</dbReference>
<evidence type="ECO:0000256" key="1">
    <source>
        <dbReference type="ARBA" id="ARBA00008705"/>
    </source>
</evidence>
<protein>
    <recommendedName>
        <fullName evidence="8">Globin domain-containing protein</fullName>
    </recommendedName>
</protein>
<reference evidence="9" key="1">
    <citation type="thesis" date="2020" institute="ProQuest LLC" country="789 East Eisenhower Parkway, Ann Arbor, MI, USA">
        <title>Comparative Genomics and Chromosome Evolution.</title>
        <authorList>
            <person name="Mudd A.B."/>
        </authorList>
    </citation>
    <scope>NUCLEOTIDE SEQUENCE</scope>
    <source>
        <strain evidence="9">HN-11 Male</strain>
        <tissue evidence="9">Kidney and liver</tissue>
    </source>
</reference>
<name>A0A8J6K2Q7_ELECQ</name>
<dbReference type="InterPro" id="IPR000971">
    <property type="entry name" value="Globin"/>
</dbReference>
<evidence type="ECO:0000313" key="9">
    <source>
        <dbReference type="EMBL" id="KAG9477141.1"/>
    </source>
</evidence>
<evidence type="ECO:0000259" key="8">
    <source>
        <dbReference type="PROSITE" id="PS01033"/>
    </source>
</evidence>
<dbReference type="GO" id="GO:0042744">
    <property type="term" value="P:hydrogen peroxide catabolic process"/>
    <property type="evidence" value="ECO:0007669"/>
    <property type="project" value="TreeGrafter"/>
</dbReference>
<dbReference type="GO" id="GO:0046872">
    <property type="term" value="F:metal ion binding"/>
    <property type="evidence" value="ECO:0007669"/>
    <property type="project" value="UniProtKB-KW"/>
</dbReference>
<organism evidence="9 10">
    <name type="scientific">Eleutherodactylus coqui</name>
    <name type="common">Puerto Rican coqui</name>
    <dbReference type="NCBI Taxonomy" id="57060"/>
    <lineage>
        <taxon>Eukaryota</taxon>
        <taxon>Metazoa</taxon>
        <taxon>Chordata</taxon>
        <taxon>Craniata</taxon>
        <taxon>Vertebrata</taxon>
        <taxon>Euteleostomi</taxon>
        <taxon>Amphibia</taxon>
        <taxon>Batrachia</taxon>
        <taxon>Anura</taxon>
        <taxon>Neobatrachia</taxon>
        <taxon>Hyloidea</taxon>
        <taxon>Eleutherodactylidae</taxon>
        <taxon>Eleutherodactylinae</taxon>
        <taxon>Eleutherodactylus</taxon>
        <taxon>Eleutherodactylus</taxon>
    </lineage>
</organism>
<dbReference type="InterPro" id="IPR002338">
    <property type="entry name" value="Hemoglobin_a-typ"/>
</dbReference>